<feature type="binding site" evidence="5">
    <location>
        <position position="88"/>
    </location>
    <ligand>
        <name>Mg(2+)</name>
        <dbReference type="ChEBI" id="CHEBI:18420"/>
        <label>1</label>
        <note>catalytic</note>
    </ligand>
</feature>
<sequence length="260" mass="29005">MDVLMRRDLIIDWVETAAQEIKTQMSNDLEVESKSNRKDLVTKLDKATETFFRKQINHYFPGEGILGEEGMGETVENLTGPVWIIDPIDGTANFVLQHNHFAIMIAFYEDGLGQIGVIYDVMADELFVGIKGQGVTWNGHTWQPPFTDKPLDQGLLAVNGSLLMANRWQVQELIDQAMGLRIYGSAGLEFLAVAKGELLAYISPNLKPWDIAAGAVICEELGIKLSQFDGSAIDYLAANPIILAYPKSHQKIRHHYDSNK</sequence>
<dbReference type="SUPFAM" id="SSF56655">
    <property type="entry name" value="Carbohydrate phosphatase"/>
    <property type="match status" value="1"/>
</dbReference>
<evidence type="ECO:0000256" key="4">
    <source>
        <dbReference type="ARBA" id="ARBA00022842"/>
    </source>
</evidence>
<comment type="cofactor">
    <cofactor evidence="1 5">
        <name>Mg(2+)</name>
        <dbReference type="ChEBI" id="CHEBI:18420"/>
    </cofactor>
</comment>
<dbReference type="GO" id="GO:0007165">
    <property type="term" value="P:signal transduction"/>
    <property type="evidence" value="ECO:0007669"/>
    <property type="project" value="TreeGrafter"/>
</dbReference>
<evidence type="ECO:0000313" key="7">
    <source>
        <dbReference type="Proteomes" id="UP001146670"/>
    </source>
</evidence>
<evidence type="ECO:0000256" key="5">
    <source>
        <dbReference type="PIRSR" id="PIRSR600760-2"/>
    </source>
</evidence>
<dbReference type="PANTHER" id="PTHR20854">
    <property type="entry name" value="INOSITOL MONOPHOSPHATASE"/>
    <property type="match status" value="1"/>
</dbReference>
<dbReference type="GO" id="GO:0006020">
    <property type="term" value="P:inositol metabolic process"/>
    <property type="evidence" value="ECO:0007669"/>
    <property type="project" value="TreeGrafter"/>
</dbReference>
<dbReference type="EMBL" id="JAPRFR010000001">
    <property type="protein sequence ID" value="MCZ0725521.1"/>
    <property type="molecule type" value="Genomic_DNA"/>
</dbReference>
<evidence type="ECO:0000313" key="6">
    <source>
        <dbReference type="EMBL" id="MCZ0725521.1"/>
    </source>
</evidence>
<dbReference type="Gene3D" id="3.30.540.10">
    <property type="entry name" value="Fructose-1,6-Bisphosphatase, subunit A, domain 1"/>
    <property type="match status" value="1"/>
</dbReference>
<feature type="binding site" evidence="5">
    <location>
        <position position="89"/>
    </location>
    <ligand>
        <name>Mg(2+)</name>
        <dbReference type="ChEBI" id="CHEBI:18420"/>
        <label>1</label>
        <note>catalytic</note>
    </ligand>
</feature>
<keyword evidence="2 5" id="KW-0479">Metal-binding</keyword>
<feature type="binding site" evidence="5">
    <location>
        <position position="68"/>
    </location>
    <ligand>
        <name>Mg(2+)</name>
        <dbReference type="ChEBI" id="CHEBI:18420"/>
        <label>1</label>
        <note>catalytic</note>
    </ligand>
</feature>
<evidence type="ECO:0000256" key="2">
    <source>
        <dbReference type="ARBA" id="ARBA00022723"/>
    </source>
</evidence>
<dbReference type="InterPro" id="IPR000760">
    <property type="entry name" value="Inositol_monophosphatase-like"/>
</dbReference>
<proteinExistence type="predicted"/>
<dbReference type="FunFam" id="3.30.540.10:FF:000003">
    <property type="entry name" value="Inositol-1-monophosphatase"/>
    <property type="match status" value="1"/>
</dbReference>
<comment type="caution">
    <text evidence="6">The sequence shown here is derived from an EMBL/GenBank/DDBJ whole genome shotgun (WGS) entry which is preliminary data.</text>
</comment>
<dbReference type="GO" id="GO:0008934">
    <property type="term" value="F:inositol monophosphate 1-phosphatase activity"/>
    <property type="evidence" value="ECO:0007669"/>
    <property type="project" value="TreeGrafter"/>
</dbReference>
<dbReference type="GO" id="GO:0046872">
    <property type="term" value="F:metal ion binding"/>
    <property type="evidence" value="ECO:0007669"/>
    <property type="project" value="UniProtKB-KW"/>
</dbReference>
<dbReference type="PRINTS" id="PR00377">
    <property type="entry name" value="IMPHPHTASES"/>
</dbReference>
<dbReference type="PANTHER" id="PTHR20854:SF4">
    <property type="entry name" value="INOSITOL-1-MONOPHOSPHATASE-RELATED"/>
    <property type="match status" value="1"/>
</dbReference>
<name>A0A9X3FNX4_9LACT</name>
<gene>
    <name evidence="6" type="ORF">OW157_02930</name>
</gene>
<dbReference type="Gene3D" id="3.40.190.80">
    <property type="match status" value="1"/>
</dbReference>
<feature type="binding site" evidence="5">
    <location>
        <position position="86"/>
    </location>
    <ligand>
        <name>Mg(2+)</name>
        <dbReference type="ChEBI" id="CHEBI:18420"/>
        <label>1</label>
        <note>catalytic</note>
    </ligand>
</feature>
<feature type="binding site" evidence="5">
    <location>
        <position position="210"/>
    </location>
    <ligand>
        <name>Mg(2+)</name>
        <dbReference type="ChEBI" id="CHEBI:18420"/>
        <label>1</label>
        <note>catalytic</note>
    </ligand>
</feature>
<dbReference type="CDD" id="cd01637">
    <property type="entry name" value="IMPase_like"/>
    <property type="match status" value="1"/>
</dbReference>
<evidence type="ECO:0000256" key="3">
    <source>
        <dbReference type="ARBA" id="ARBA00022801"/>
    </source>
</evidence>
<dbReference type="Pfam" id="PF00459">
    <property type="entry name" value="Inositol_P"/>
    <property type="match status" value="1"/>
</dbReference>
<dbReference type="Proteomes" id="UP001146670">
    <property type="component" value="Unassembled WGS sequence"/>
</dbReference>
<keyword evidence="7" id="KW-1185">Reference proteome</keyword>
<dbReference type="RefSeq" id="WP_268751838.1">
    <property type="nucleotide sequence ID" value="NZ_JAPRFQ010000001.1"/>
</dbReference>
<evidence type="ECO:0000256" key="1">
    <source>
        <dbReference type="ARBA" id="ARBA00001946"/>
    </source>
</evidence>
<keyword evidence="4 5" id="KW-0460">Magnesium</keyword>
<accession>A0A9X3FNX4</accession>
<reference evidence="6" key="1">
    <citation type="submission" date="2022-12" db="EMBL/GenBank/DDBJ databases">
        <title>Description and comparative metabolic analysis of Aerococcus sp. nov., isolated from the feces of a pig.</title>
        <authorList>
            <person name="Chang Y.-H."/>
        </authorList>
    </citation>
    <scope>NUCLEOTIDE SEQUENCE</scope>
    <source>
        <strain evidence="6">YH-aer222</strain>
    </source>
</reference>
<keyword evidence="3" id="KW-0378">Hydrolase</keyword>
<dbReference type="AlphaFoldDB" id="A0A9X3FNX4"/>
<protein>
    <submittedName>
        <fullName evidence="6">Inositol monophosphatase family protein</fullName>
    </submittedName>
</protein>
<organism evidence="6 7">
    <name type="scientific">Aerococcus kribbianus</name>
    <dbReference type="NCBI Taxonomy" id="2999064"/>
    <lineage>
        <taxon>Bacteria</taxon>
        <taxon>Bacillati</taxon>
        <taxon>Bacillota</taxon>
        <taxon>Bacilli</taxon>
        <taxon>Lactobacillales</taxon>
        <taxon>Aerococcaceae</taxon>
        <taxon>Aerococcus</taxon>
    </lineage>
</organism>